<feature type="compositionally biased region" description="Basic residues" evidence="1">
    <location>
        <begin position="407"/>
        <end position="423"/>
    </location>
</feature>
<feature type="compositionally biased region" description="Low complexity" evidence="1">
    <location>
        <begin position="70"/>
        <end position="85"/>
    </location>
</feature>
<dbReference type="AlphaFoldDB" id="A0A9P4VPX3"/>
<feature type="compositionally biased region" description="Basic and acidic residues" evidence="1">
    <location>
        <begin position="1"/>
        <end position="13"/>
    </location>
</feature>
<gene>
    <name evidence="2" type="ORF">M501DRAFT_1018103</name>
</gene>
<keyword evidence="3" id="KW-1185">Reference proteome</keyword>
<name>A0A9P4VPX3_9PEZI</name>
<proteinExistence type="predicted"/>
<organism evidence="2 3">
    <name type="scientific">Patellaria atrata CBS 101060</name>
    <dbReference type="NCBI Taxonomy" id="1346257"/>
    <lineage>
        <taxon>Eukaryota</taxon>
        <taxon>Fungi</taxon>
        <taxon>Dikarya</taxon>
        <taxon>Ascomycota</taxon>
        <taxon>Pezizomycotina</taxon>
        <taxon>Dothideomycetes</taxon>
        <taxon>Dothideomycetes incertae sedis</taxon>
        <taxon>Patellariales</taxon>
        <taxon>Patellariaceae</taxon>
        <taxon>Patellaria</taxon>
    </lineage>
</organism>
<reference evidence="2" key="1">
    <citation type="journal article" date="2020" name="Stud. Mycol.">
        <title>101 Dothideomycetes genomes: a test case for predicting lifestyles and emergence of pathogens.</title>
        <authorList>
            <person name="Haridas S."/>
            <person name="Albert R."/>
            <person name="Binder M."/>
            <person name="Bloem J."/>
            <person name="Labutti K."/>
            <person name="Salamov A."/>
            <person name="Andreopoulos B."/>
            <person name="Baker S."/>
            <person name="Barry K."/>
            <person name="Bills G."/>
            <person name="Bluhm B."/>
            <person name="Cannon C."/>
            <person name="Castanera R."/>
            <person name="Culley D."/>
            <person name="Daum C."/>
            <person name="Ezra D."/>
            <person name="Gonzalez J."/>
            <person name="Henrissat B."/>
            <person name="Kuo A."/>
            <person name="Liang C."/>
            <person name="Lipzen A."/>
            <person name="Lutzoni F."/>
            <person name="Magnuson J."/>
            <person name="Mondo S."/>
            <person name="Nolan M."/>
            <person name="Ohm R."/>
            <person name="Pangilinan J."/>
            <person name="Park H.-J."/>
            <person name="Ramirez L."/>
            <person name="Alfaro M."/>
            <person name="Sun H."/>
            <person name="Tritt A."/>
            <person name="Yoshinaga Y."/>
            <person name="Zwiers L.-H."/>
            <person name="Turgeon B."/>
            <person name="Goodwin S."/>
            <person name="Spatafora J."/>
            <person name="Crous P."/>
            <person name="Grigoriev I."/>
        </authorList>
    </citation>
    <scope>NUCLEOTIDE SEQUENCE</scope>
    <source>
        <strain evidence="2">CBS 101060</strain>
    </source>
</reference>
<sequence>MELRKEIRPPARYEDEDETPARRQRGGRRPYPNAPYDPTLPLAAFPTLNMSDPPRTLDAEEARSREAAGGEESSSPSLVGSPPLEWADEPDPDFEGFFSAAMAEAGYTGEGYGTDPELPPSPSPVHAPAVPAGASVQQRMDAFRIIDPLPGLQQREQYVVPPAPKMVLPAYPAQDPVPVRPCAPGPARSPPSCLARPGLAMQAPPAWYAPHPPFGSRVVPVTYGAPILTAQSPPPPPPVQPRNYMSPYPPPPAAAPLGPTPAQRVWNVPYVNTEPTGRPGGRARRQEPVHLVVPMADVDRELLHLPLPMAQQPEDESLVAIRRLPGSQGQFLTLPLDLPVIPVDRNPADAGTAPMAYVGQALPSLLPVLPGVSPYEGLVGKNARQQVTYRAWTDWEFVSPPPSPERKTKRGKPPPKPKHKRNRAFPSRDRRAAATAASDVRAEGTESASVAGGAETRRASQASDAGAEGTESAVGEGEAPGRVSQAPDVGAGGTETVHEVVETLLAEETETAEEVGGTGMAQASDVRAGGTETVSVAVETETAESGGLSQASDVRAEGTETALKRRRTAERVEWEIETRAAKRERLMGLRSGRRLTYDE</sequence>
<feature type="region of interest" description="Disordered" evidence="1">
    <location>
        <begin position="509"/>
        <end position="562"/>
    </location>
</feature>
<protein>
    <submittedName>
        <fullName evidence="2">Uncharacterized protein</fullName>
    </submittedName>
</protein>
<dbReference type="EMBL" id="MU006100">
    <property type="protein sequence ID" value="KAF2837192.1"/>
    <property type="molecule type" value="Genomic_DNA"/>
</dbReference>
<feature type="compositionally biased region" description="Basic and acidic residues" evidence="1">
    <location>
        <begin position="55"/>
        <end position="68"/>
    </location>
</feature>
<dbReference type="Proteomes" id="UP000799429">
    <property type="component" value="Unassembled WGS sequence"/>
</dbReference>
<evidence type="ECO:0000256" key="1">
    <source>
        <dbReference type="SAM" id="MobiDB-lite"/>
    </source>
</evidence>
<feature type="region of interest" description="Disordered" evidence="1">
    <location>
        <begin position="1"/>
        <end position="133"/>
    </location>
</feature>
<evidence type="ECO:0000313" key="2">
    <source>
        <dbReference type="EMBL" id="KAF2837192.1"/>
    </source>
</evidence>
<feature type="region of interest" description="Disordered" evidence="1">
    <location>
        <begin position="229"/>
        <end position="253"/>
    </location>
</feature>
<comment type="caution">
    <text evidence="2">The sequence shown here is derived from an EMBL/GenBank/DDBJ whole genome shotgun (WGS) entry which is preliminary data.</text>
</comment>
<feature type="compositionally biased region" description="Low complexity" evidence="1">
    <location>
        <begin position="531"/>
        <end position="545"/>
    </location>
</feature>
<evidence type="ECO:0000313" key="3">
    <source>
        <dbReference type="Proteomes" id="UP000799429"/>
    </source>
</evidence>
<accession>A0A9P4VPX3</accession>
<feature type="region of interest" description="Disordered" evidence="1">
    <location>
        <begin position="396"/>
        <end position="494"/>
    </location>
</feature>